<dbReference type="InterPro" id="IPR013783">
    <property type="entry name" value="Ig-like_fold"/>
</dbReference>
<accession>A0A1M6UES1</accession>
<proteinExistence type="predicted"/>
<dbReference type="GO" id="GO:0003700">
    <property type="term" value="F:DNA-binding transcription factor activity"/>
    <property type="evidence" value="ECO:0007669"/>
    <property type="project" value="InterPro"/>
</dbReference>
<dbReference type="InterPro" id="IPR011110">
    <property type="entry name" value="Reg_prop"/>
</dbReference>
<evidence type="ECO:0000256" key="1">
    <source>
        <dbReference type="ARBA" id="ARBA00023015"/>
    </source>
</evidence>
<dbReference type="Pfam" id="PF07494">
    <property type="entry name" value="Reg_prop"/>
    <property type="match status" value="2"/>
</dbReference>
<dbReference type="Gene3D" id="1.10.10.60">
    <property type="entry name" value="Homeodomain-like"/>
    <property type="match status" value="1"/>
</dbReference>
<dbReference type="OrthoDB" id="717811at2"/>
<dbReference type="PANTHER" id="PTHR43280:SF2">
    <property type="entry name" value="HTH-TYPE TRANSCRIPTIONAL REGULATOR EXSA"/>
    <property type="match status" value="1"/>
</dbReference>
<feature type="transmembrane region" description="Helical" evidence="4">
    <location>
        <begin position="12"/>
        <end position="36"/>
    </location>
</feature>
<dbReference type="InterPro" id="IPR015943">
    <property type="entry name" value="WD40/YVTN_repeat-like_dom_sf"/>
</dbReference>
<dbReference type="PANTHER" id="PTHR43280">
    <property type="entry name" value="ARAC-FAMILY TRANSCRIPTIONAL REGULATOR"/>
    <property type="match status" value="1"/>
</dbReference>
<dbReference type="PROSITE" id="PS01124">
    <property type="entry name" value="HTH_ARAC_FAMILY_2"/>
    <property type="match status" value="1"/>
</dbReference>
<reference evidence="6 7" key="1">
    <citation type="submission" date="2016-11" db="EMBL/GenBank/DDBJ databases">
        <authorList>
            <person name="Jaros S."/>
            <person name="Januszkiewicz K."/>
            <person name="Wedrychowicz H."/>
        </authorList>
    </citation>
    <scope>NUCLEOTIDE SEQUENCE [LARGE SCALE GENOMIC DNA]</scope>
    <source>
        <strain evidence="6 7">KHT3</strain>
    </source>
</reference>
<dbReference type="SMART" id="SM00342">
    <property type="entry name" value="HTH_ARAC"/>
    <property type="match status" value="1"/>
</dbReference>
<organism evidence="6 7">
    <name type="scientific">Xylanibacter ruminicola</name>
    <name type="common">Prevotella ruminicola</name>
    <dbReference type="NCBI Taxonomy" id="839"/>
    <lineage>
        <taxon>Bacteria</taxon>
        <taxon>Pseudomonadati</taxon>
        <taxon>Bacteroidota</taxon>
        <taxon>Bacteroidia</taxon>
        <taxon>Bacteroidales</taxon>
        <taxon>Prevotellaceae</taxon>
        <taxon>Xylanibacter</taxon>
    </lineage>
</organism>
<gene>
    <name evidence="6" type="ORF">SAMN05216463_10922</name>
</gene>
<keyword evidence="4" id="KW-0812">Transmembrane</keyword>
<evidence type="ECO:0000313" key="7">
    <source>
        <dbReference type="Proteomes" id="UP000184130"/>
    </source>
</evidence>
<dbReference type="InterPro" id="IPR020449">
    <property type="entry name" value="Tscrpt_reg_AraC-type_HTH"/>
</dbReference>
<keyword evidence="2 6" id="KW-0238">DNA-binding</keyword>
<dbReference type="InterPro" id="IPR009057">
    <property type="entry name" value="Homeodomain-like_sf"/>
</dbReference>
<dbReference type="SUPFAM" id="SSF46689">
    <property type="entry name" value="Homeodomain-like"/>
    <property type="match status" value="1"/>
</dbReference>
<dbReference type="SUPFAM" id="SSF63829">
    <property type="entry name" value="Calcium-dependent phosphotriesterase"/>
    <property type="match status" value="2"/>
</dbReference>
<feature type="transmembrane region" description="Helical" evidence="4">
    <location>
        <begin position="764"/>
        <end position="785"/>
    </location>
</feature>
<dbReference type="InterPro" id="IPR018062">
    <property type="entry name" value="HTH_AraC-typ_CS"/>
</dbReference>
<feature type="domain" description="HTH araC/xylS-type" evidence="5">
    <location>
        <begin position="836"/>
        <end position="932"/>
    </location>
</feature>
<evidence type="ECO:0000313" key="6">
    <source>
        <dbReference type="EMBL" id="SHK67669.1"/>
    </source>
</evidence>
<evidence type="ECO:0000259" key="5">
    <source>
        <dbReference type="PROSITE" id="PS01124"/>
    </source>
</evidence>
<dbReference type="Gene3D" id="2.130.10.10">
    <property type="entry name" value="YVTN repeat-like/Quinoprotein amine dehydrogenase"/>
    <property type="match status" value="2"/>
</dbReference>
<evidence type="ECO:0000256" key="2">
    <source>
        <dbReference type="ARBA" id="ARBA00023125"/>
    </source>
</evidence>
<dbReference type="AlphaFoldDB" id="A0A1M6UES1"/>
<sequence>MKLSKLIDCRNWPIFLLRVGLLVCVMVVNSTASMALRTADFTISHLGKAEGLDNQRIFSVCQSSSGAIWWSSLKGVGRFNGSKVRTYRLDDKVPFNHLGGRVIHVTAESKEVYAFDNRGSLFKFNVSLDRFELIAQISKKLGYEVALNDIQLTDRGIYLALHDGVYILTDNSFRQIVKGIYVNNIVATKDRLLFCAREGVFNEKGRKLLTYNTESAYYDELSGKLWLGGYENGLHVVTFGRDGRVSTDQFVSLTGGLIHGNPIRSICPYDDDTMLVGSDGEGVWQMSRDGRGECSLLFDANETNHGVLHGNGVYSMVVDSWKNIVIGTYSGGIDIARPIGSTIAIFRHTANDRETLSNDHVNTVMPLSDDLVLMGTDNGISIYNQTTGQWRHSCQGIVVLSATKHPDGTVLVSTYGKGIYVIDSQAQVRHIYTVNNSTLKDNHVYATYHDKNGNWWVGSLNGDLIQKSSSGVIRCYPIHDVQAITQLASGQIAIGTAFGLKLVTPDNDEIKDLNYAPAGVTDVNPFVTHLLALGPELWIATDGGGVYVYHMTKRQSRQLTVDNGLPSNYVRSLVKGKDGRIWIATDEGLAYVKTDESYTIVNVNYCYGLDREYSRGAVQNLPNGDIVFGSTTGAVVVHPEGVQPLNYKTKLVILGVNYIKSDNDLGHIDLAMVQEQRIYLSYSQRTFDVLFESVNMRHHYDISYRYKIDDGEWSQPTDQQSIRFVSMEPGRHLLTIQCTSRTCGEVVDTQQLIITIGRPWWNSWWMWCVYIALLLLTFWGAWRVYRLQEKYMRLSIDYLQLMQQVPSSSSASSPKELLAETDVAIEDNDSGRDFVDRATRLIVENLSDSEFSIDRLCREMAMSRTLFYVKLKSYTGKSPQDFIRIIRLEHAAALLRSGRSVTEVSALSGFDNPKYFSTVFKKYFGVSPSKYQ</sequence>
<dbReference type="Pfam" id="PF12833">
    <property type="entry name" value="HTH_18"/>
    <property type="match status" value="1"/>
</dbReference>
<dbReference type="PROSITE" id="PS00041">
    <property type="entry name" value="HTH_ARAC_FAMILY_1"/>
    <property type="match status" value="1"/>
</dbReference>
<evidence type="ECO:0000256" key="4">
    <source>
        <dbReference type="SAM" id="Phobius"/>
    </source>
</evidence>
<protein>
    <submittedName>
        <fullName evidence="6">AraC-type DNA-binding protein</fullName>
    </submittedName>
</protein>
<evidence type="ECO:0000256" key="3">
    <source>
        <dbReference type="ARBA" id="ARBA00023163"/>
    </source>
</evidence>
<dbReference type="Proteomes" id="UP000184130">
    <property type="component" value="Unassembled WGS sequence"/>
</dbReference>
<dbReference type="PRINTS" id="PR00032">
    <property type="entry name" value="HTHARAC"/>
</dbReference>
<keyword evidence="3" id="KW-0804">Transcription</keyword>
<dbReference type="InterPro" id="IPR018060">
    <property type="entry name" value="HTH_AraC"/>
</dbReference>
<dbReference type="Gene3D" id="2.60.40.10">
    <property type="entry name" value="Immunoglobulins"/>
    <property type="match status" value="1"/>
</dbReference>
<keyword evidence="4" id="KW-1133">Transmembrane helix</keyword>
<keyword evidence="1" id="KW-0805">Transcription regulation</keyword>
<name>A0A1M6UES1_XYLRU</name>
<dbReference type="GO" id="GO:0043565">
    <property type="term" value="F:sequence-specific DNA binding"/>
    <property type="evidence" value="ECO:0007669"/>
    <property type="project" value="InterPro"/>
</dbReference>
<keyword evidence="4" id="KW-0472">Membrane</keyword>
<dbReference type="EMBL" id="FRBD01000009">
    <property type="protein sequence ID" value="SHK67669.1"/>
    <property type="molecule type" value="Genomic_DNA"/>
</dbReference>